<dbReference type="EMBL" id="JAVIJP010000069">
    <property type="protein sequence ID" value="KAL3619149.1"/>
    <property type="molecule type" value="Genomic_DNA"/>
</dbReference>
<evidence type="ECO:0000313" key="2">
    <source>
        <dbReference type="EMBL" id="KAL3619149.1"/>
    </source>
</evidence>
<proteinExistence type="predicted"/>
<protein>
    <recommendedName>
        <fullName evidence="1">F-box domain-containing protein</fullName>
    </recommendedName>
</protein>
<dbReference type="Pfam" id="PF00646">
    <property type="entry name" value="F-box"/>
    <property type="match status" value="1"/>
</dbReference>
<dbReference type="Gene3D" id="1.20.1280.50">
    <property type="match status" value="1"/>
</dbReference>
<organism evidence="2 3">
    <name type="scientific">Castilleja foliolosa</name>
    <dbReference type="NCBI Taxonomy" id="1961234"/>
    <lineage>
        <taxon>Eukaryota</taxon>
        <taxon>Viridiplantae</taxon>
        <taxon>Streptophyta</taxon>
        <taxon>Embryophyta</taxon>
        <taxon>Tracheophyta</taxon>
        <taxon>Spermatophyta</taxon>
        <taxon>Magnoliopsida</taxon>
        <taxon>eudicotyledons</taxon>
        <taxon>Gunneridae</taxon>
        <taxon>Pentapetalae</taxon>
        <taxon>asterids</taxon>
        <taxon>lamiids</taxon>
        <taxon>Lamiales</taxon>
        <taxon>Orobanchaceae</taxon>
        <taxon>Pedicularideae</taxon>
        <taxon>Castillejinae</taxon>
        <taxon>Castilleja</taxon>
    </lineage>
</organism>
<accession>A0ABD3BPU3</accession>
<sequence>MDSIFGVVFEDETEQQLLPDDLIREILSRLPMPAISKFRCVSKSWINIIDSSSFAELHLRNYCNTPTSSSTDNDSCVFIPNFDFRTKILKISMMLAGCHRLCREFSLDSDFGRDCQSDKWIEIVGPVNGLICIYGIGPRERLTLCNPYLGETETLPRAPTMRSNGSIFHVAGLGLDPVHKDIKVVQLVCYMDNNNKGKLIYRMPVAVYSRNTNIWTISEANVNFNIWFMEPIAISDNDGSFCHWMGLSGNTFVLLSFEVCNGVFYTTLLPPCIIDTSKVRIKVFGKGGSLLLFRWTVRGDVIAEGGNFLDMWVLSGLGKEGCWTWRLGIGPLLHLSKPVGLWKSHGLVLYYVEEKRFVIYDYGTHEIMNMDIDAGDDECKPKVVEFKGSLVSLHK</sequence>
<dbReference type="InterPro" id="IPR017451">
    <property type="entry name" value="F-box-assoc_interact_dom"/>
</dbReference>
<reference evidence="3" key="1">
    <citation type="journal article" date="2024" name="IScience">
        <title>Strigolactones Initiate the Formation of Haustorium-like Structures in Castilleja.</title>
        <authorList>
            <person name="Buerger M."/>
            <person name="Peterson D."/>
            <person name="Chory J."/>
        </authorList>
    </citation>
    <scope>NUCLEOTIDE SEQUENCE [LARGE SCALE GENOMIC DNA]</scope>
</reference>
<dbReference type="PANTHER" id="PTHR31672">
    <property type="entry name" value="BNACNNG10540D PROTEIN"/>
    <property type="match status" value="1"/>
</dbReference>
<evidence type="ECO:0000313" key="3">
    <source>
        <dbReference type="Proteomes" id="UP001632038"/>
    </source>
</evidence>
<dbReference type="PANTHER" id="PTHR31672:SF13">
    <property type="entry name" value="F-BOX PROTEIN CPR30-LIKE"/>
    <property type="match status" value="1"/>
</dbReference>
<evidence type="ECO:0000259" key="1">
    <source>
        <dbReference type="PROSITE" id="PS50181"/>
    </source>
</evidence>
<dbReference type="SUPFAM" id="SSF81383">
    <property type="entry name" value="F-box domain"/>
    <property type="match status" value="1"/>
</dbReference>
<dbReference type="InterPro" id="IPR006527">
    <property type="entry name" value="F-box-assoc_dom_typ1"/>
</dbReference>
<keyword evidence="3" id="KW-1185">Reference proteome</keyword>
<dbReference type="InterPro" id="IPR001810">
    <property type="entry name" value="F-box_dom"/>
</dbReference>
<dbReference type="Proteomes" id="UP001632038">
    <property type="component" value="Unassembled WGS sequence"/>
</dbReference>
<comment type="caution">
    <text evidence="2">The sequence shown here is derived from an EMBL/GenBank/DDBJ whole genome shotgun (WGS) entry which is preliminary data.</text>
</comment>
<feature type="domain" description="F-box" evidence="1">
    <location>
        <begin position="12"/>
        <end position="57"/>
    </location>
</feature>
<dbReference type="Pfam" id="PF07734">
    <property type="entry name" value="FBA_1"/>
    <property type="match status" value="1"/>
</dbReference>
<dbReference type="InterPro" id="IPR036047">
    <property type="entry name" value="F-box-like_dom_sf"/>
</dbReference>
<dbReference type="CDD" id="cd22157">
    <property type="entry name" value="F-box_AtFBW1-like"/>
    <property type="match status" value="1"/>
</dbReference>
<name>A0ABD3BPU3_9LAMI</name>
<dbReference type="SMART" id="SM00256">
    <property type="entry name" value="FBOX"/>
    <property type="match status" value="1"/>
</dbReference>
<gene>
    <name evidence="2" type="ORF">CASFOL_036719</name>
</gene>
<dbReference type="PROSITE" id="PS50181">
    <property type="entry name" value="FBOX"/>
    <property type="match status" value="1"/>
</dbReference>
<dbReference type="InterPro" id="IPR050796">
    <property type="entry name" value="SCF_F-box_component"/>
</dbReference>
<dbReference type="NCBIfam" id="TIGR01640">
    <property type="entry name" value="F_box_assoc_1"/>
    <property type="match status" value="1"/>
</dbReference>
<dbReference type="AlphaFoldDB" id="A0ABD3BPU3"/>